<feature type="signal peptide" evidence="1">
    <location>
        <begin position="1"/>
        <end position="20"/>
    </location>
</feature>
<accession>A0A915L0C0</accession>
<keyword evidence="1" id="KW-0732">Signal</keyword>
<dbReference type="SUPFAM" id="SSF143410">
    <property type="entry name" value="DOPA-like"/>
    <property type="match status" value="1"/>
</dbReference>
<evidence type="ECO:0000313" key="3">
    <source>
        <dbReference type="WBParaSite" id="nRc.2.0.1.t44512-RA"/>
    </source>
</evidence>
<dbReference type="Gene3D" id="3.30.70.1240">
    <property type="entry name" value="DOPA-like domains"/>
    <property type="match status" value="1"/>
</dbReference>
<dbReference type="WBParaSite" id="nRc.2.0.1.t44512-RA">
    <property type="protein sequence ID" value="nRc.2.0.1.t44512-RA"/>
    <property type="gene ID" value="nRc.2.0.1.g44512"/>
</dbReference>
<sequence>MLLKILPSFLAFLYFAKFQGSTYNDVVIKEFHFHVYFFQTNENSVNEALNLWNEIQRNIDNGYFKVRLLKFNRTPVGPHPVGSYEIWCPVEYFAKAYSFMVLNRGWLSILVHPLTNMEVDDHSQRAGWLGPPVNLDMSRLCAKLKTVPSQYHNMCLGYSAVTCAKPDGLDDNYCIA</sequence>
<keyword evidence="2" id="KW-1185">Reference proteome</keyword>
<dbReference type="PANTHER" id="PTHR36423">
    <property type="entry name" value="AFR070WP"/>
    <property type="match status" value="1"/>
</dbReference>
<name>A0A915L0C0_ROMCU</name>
<feature type="chain" id="PRO_5037617652" evidence="1">
    <location>
        <begin position="21"/>
        <end position="176"/>
    </location>
</feature>
<evidence type="ECO:0000313" key="2">
    <source>
        <dbReference type="Proteomes" id="UP000887565"/>
    </source>
</evidence>
<evidence type="ECO:0000256" key="1">
    <source>
        <dbReference type="SAM" id="SignalP"/>
    </source>
</evidence>
<dbReference type="InterPro" id="IPR023389">
    <property type="entry name" value="DOPA-like_sf"/>
</dbReference>
<dbReference type="Proteomes" id="UP000887565">
    <property type="component" value="Unplaced"/>
</dbReference>
<dbReference type="AlphaFoldDB" id="A0A915L0C0"/>
<dbReference type="InterPro" id="IPR014980">
    <property type="entry name" value="DOPA_dioxygen"/>
</dbReference>
<proteinExistence type="predicted"/>
<protein>
    <submittedName>
        <fullName evidence="3">DOPA 4,5-dioxygenase</fullName>
    </submittedName>
</protein>
<dbReference type="OMA" id="PWPIYLD"/>
<reference evidence="3" key="1">
    <citation type="submission" date="2022-11" db="UniProtKB">
        <authorList>
            <consortium name="WormBaseParasite"/>
        </authorList>
    </citation>
    <scope>IDENTIFICATION</scope>
</reference>
<organism evidence="2 3">
    <name type="scientific">Romanomermis culicivorax</name>
    <name type="common">Nematode worm</name>
    <dbReference type="NCBI Taxonomy" id="13658"/>
    <lineage>
        <taxon>Eukaryota</taxon>
        <taxon>Metazoa</taxon>
        <taxon>Ecdysozoa</taxon>
        <taxon>Nematoda</taxon>
        <taxon>Enoplea</taxon>
        <taxon>Dorylaimia</taxon>
        <taxon>Mermithida</taxon>
        <taxon>Mermithoidea</taxon>
        <taxon>Mermithidae</taxon>
        <taxon>Romanomermis</taxon>
    </lineage>
</organism>
<dbReference type="PANTHER" id="PTHR36423:SF2">
    <property type="entry name" value="AFR070WP"/>
    <property type="match status" value="1"/>
</dbReference>
<dbReference type="Pfam" id="PF08883">
    <property type="entry name" value="DOPA_dioxygen"/>
    <property type="match status" value="1"/>
</dbReference>